<dbReference type="GO" id="GO:0008236">
    <property type="term" value="F:serine-type peptidase activity"/>
    <property type="evidence" value="ECO:0007669"/>
    <property type="project" value="UniProtKB-KW"/>
</dbReference>
<gene>
    <name evidence="8" type="ORF">S18_1001_0012</name>
</gene>
<dbReference type="Pfam" id="PF03572">
    <property type="entry name" value="Peptidase_S41"/>
    <property type="match status" value="1"/>
</dbReference>
<dbReference type="GO" id="GO:0030288">
    <property type="term" value="C:outer membrane-bounded periplasmic space"/>
    <property type="evidence" value="ECO:0007669"/>
    <property type="project" value="TreeGrafter"/>
</dbReference>
<dbReference type="InterPro" id="IPR041489">
    <property type="entry name" value="PDZ_6"/>
</dbReference>
<proteinExistence type="inferred from homology"/>
<sequence>MRKHPYLIIPITLFLFLAFKTVEQNDRYFQIVKSLDVFTTLFKEVNAYYVEEINPTELMKIGIDAMLSSLDPYTDYIPEDDIEDYRTMTTGEYGGIGAIVEKKGGVNTVVMPYENAPARRSGLLIGDQILKINNIELNGKKAYEISNLLKSQINSQITLAIKRMDRSEIFEISLVTEKIVIKNVSYAGLINRNVGYIKLSDFTTNAGKEVGEALKKLAKQGATKLILDLRGNPGGLLLEAINVANIFIPKGAEIVSTKGKLEEWTKIYSTKNQSTDAKIPLVVLTDQRSASAAEIVAGVIQDYDRGVLVGRKTYGKGLVQQTRPLAYNAQLKVTTAKYYIPSGRCIQAIDYSKESSVKIADSLKSTFRTSNGRAVLDGGGIDPDILIDPPKLSTVCYRLMQKNLIFNYATKYYFEHDTLYSARNFQLSQSEFQQFLVWLESQSFDYQTPLEIKLDQALDLAKTAVRSEQVYQRIIELNTLVQSEKKNDLVLYQDEIKRLLEQDIVSRYYLQEGIIEASFDSDPDILKATKILEDIEFYNGIIKPN</sequence>
<dbReference type="EMBL" id="FQ032830">
    <property type="protein sequence ID" value="CBL88135.1"/>
    <property type="molecule type" value="Genomic_DNA"/>
</dbReference>
<evidence type="ECO:0000259" key="6">
    <source>
        <dbReference type="SMART" id="SM00228"/>
    </source>
</evidence>
<accession>F4MNA0</accession>
<dbReference type="CDD" id="cd07560">
    <property type="entry name" value="Peptidase_S41_CPP"/>
    <property type="match status" value="1"/>
</dbReference>
<dbReference type="InterPro" id="IPR005151">
    <property type="entry name" value="Tail-specific_protease"/>
</dbReference>
<dbReference type="GO" id="GO:0004175">
    <property type="term" value="F:endopeptidase activity"/>
    <property type="evidence" value="ECO:0007669"/>
    <property type="project" value="TreeGrafter"/>
</dbReference>
<dbReference type="SUPFAM" id="SSF52096">
    <property type="entry name" value="ClpP/crotonase"/>
    <property type="match status" value="1"/>
</dbReference>
<evidence type="ECO:0000259" key="7">
    <source>
        <dbReference type="SMART" id="SM00245"/>
    </source>
</evidence>
<keyword evidence="2 5" id="KW-0645">Protease</keyword>
<dbReference type="SMART" id="SM00245">
    <property type="entry name" value="TSPc"/>
    <property type="match status" value="1"/>
</dbReference>
<name>F4MNA0_9BACT</name>
<evidence type="ECO:0000256" key="5">
    <source>
        <dbReference type="RuleBase" id="RU004404"/>
    </source>
</evidence>
<feature type="domain" description="PDZ" evidence="6">
    <location>
        <begin position="94"/>
        <end position="165"/>
    </location>
</feature>
<dbReference type="GO" id="GO:0007165">
    <property type="term" value="P:signal transduction"/>
    <property type="evidence" value="ECO:0007669"/>
    <property type="project" value="TreeGrafter"/>
</dbReference>
<evidence type="ECO:0000313" key="8">
    <source>
        <dbReference type="EMBL" id="CBL88135.1"/>
    </source>
</evidence>
<dbReference type="InterPro" id="IPR036034">
    <property type="entry name" value="PDZ_sf"/>
</dbReference>
<dbReference type="PANTHER" id="PTHR32060">
    <property type="entry name" value="TAIL-SPECIFIC PROTEASE"/>
    <property type="match status" value="1"/>
</dbReference>
<dbReference type="CDD" id="cd06782">
    <property type="entry name" value="cpPDZ_CPP-like"/>
    <property type="match status" value="1"/>
</dbReference>
<comment type="similarity">
    <text evidence="1 5">Belongs to the peptidase S41A family.</text>
</comment>
<dbReference type="GO" id="GO:0006508">
    <property type="term" value="P:proteolysis"/>
    <property type="evidence" value="ECO:0007669"/>
    <property type="project" value="UniProtKB-KW"/>
</dbReference>
<keyword evidence="3 5" id="KW-0378">Hydrolase</keyword>
<reference evidence="8" key="1">
    <citation type="submission" date="2010-05" db="EMBL/GenBank/DDBJ databases">
        <authorList>
            <person name="Genoscope - CEA"/>
        </authorList>
    </citation>
    <scope>NUCLEOTIDE SEQUENCE</scope>
</reference>
<dbReference type="Gene3D" id="3.30.750.44">
    <property type="match status" value="1"/>
</dbReference>
<evidence type="ECO:0000256" key="3">
    <source>
        <dbReference type="ARBA" id="ARBA00022801"/>
    </source>
</evidence>
<organism evidence="8">
    <name type="scientific">uncultured Cytophagia bacterium</name>
    <dbReference type="NCBI Taxonomy" id="768505"/>
    <lineage>
        <taxon>Bacteria</taxon>
        <taxon>Pseudomonadati</taxon>
        <taxon>Bacteroidota</taxon>
        <taxon>Cytophagia</taxon>
        <taxon>environmental samples</taxon>
    </lineage>
</organism>
<evidence type="ECO:0000256" key="4">
    <source>
        <dbReference type="ARBA" id="ARBA00022825"/>
    </source>
</evidence>
<dbReference type="PANTHER" id="PTHR32060:SF30">
    <property type="entry name" value="CARBOXY-TERMINAL PROCESSING PROTEASE CTPA"/>
    <property type="match status" value="1"/>
</dbReference>
<dbReference type="SUPFAM" id="SSF50156">
    <property type="entry name" value="PDZ domain-like"/>
    <property type="match status" value="1"/>
</dbReference>
<dbReference type="InterPro" id="IPR001478">
    <property type="entry name" value="PDZ"/>
</dbReference>
<protein>
    <submittedName>
        <fullName evidence="8">Carboxy-terminal processing protease family S41</fullName>
    </submittedName>
</protein>
<dbReference type="Gene3D" id="2.30.42.10">
    <property type="match status" value="1"/>
</dbReference>
<dbReference type="InterPro" id="IPR029045">
    <property type="entry name" value="ClpP/crotonase-like_dom_sf"/>
</dbReference>
<dbReference type="Gene3D" id="3.90.226.10">
    <property type="entry name" value="2-enoyl-CoA Hydratase, Chain A, domain 1"/>
    <property type="match status" value="1"/>
</dbReference>
<keyword evidence="4 5" id="KW-0720">Serine protease</keyword>
<feature type="domain" description="Tail specific protease" evidence="7">
    <location>
        <begin position="167"/>
        <end position="354"/>
    </location>
</feature>
<evidence type="ECO:0000256" key="1">
    <source>
        <dbReference type="ARBA" id="ARBA00009179"/>
    </source>
</evidence>
<dbReference type="InterPro" id="IPR004447">
    <property type="entry name" value="Peptidase_S41A"/>
</dbReference>
<dbReference type="AlphaFoldDB" id="F4MNA0"/>
<dbReference type="Pfam" id="PF17820">
    <property type="entry name" value="PDZ_6"/>
    <property type="match status" value="1"/>
</dbReference>
<evidence type="ECO:0000256" key="2">
    <source>
        <dbReference type="ARBA" id="ARBA00022670"/>
    </source>
</evidence>
<dbReference type="NCBIfam" id="TIGR00225">
    <property type="entry name" value="prc"/>
    <property type="match status" value="1"/>
</dbReference>
<dbReference type="SMART" id="SM00228">
    <property type="entry name" value="PDZ"/>
    <property type="match status" value="1"/>
</dbReference>
<reference evidence="8" key="2">
    <citation type="journal article" date="2012" name="Environ. Microbiol.">
        <title>Genomic content of uncultured Bacteroidetes from contrasting oceanic provinces in the North Atlantic Ocean.</title>
        <authorList>
            <person name="Gomez-Pereira P.R."/>
            <person name="Schuler M."/>
            <person name="Fuchs B.M."/>
            <person name="Bennke C."/>
            <person name="Teeling H."/>
            <person name="Waldmann J."/>
            <person name="Richter M."/>
            <person name="Barbe V."/>
            <person name="Bataille E."/>
            <person name="Glockner F.O."/>
            <person name="Amann R."/>
        </authorList>
    </citation>
    <scope>NUCLEOTIDE SEQUENCE</scope>
</reference>